<reference evidence="2 3" key="1">
    <citation type="journal article" date="2021" name="Elife">
        <title>Chloroplast acquisition without the gene transfer in kleptoplastic sea slugs, Plakobranchus ocellatus.</title>
        <authorList>
            <person name="Maeda T."/>
            <person name="Takahashi S."/>
            <person name="Yoshida T."/>
            <person name="Shimamura S."/>
            <person name="Takaki Y."/>
            <person name="Nagai Y."/>
            <person name="Toyoda A."/>
            <person name="Suzuki Y."/>
            <person name="Arimoto A."/>
            <person name="Ishii H."/>
            <person name="Satoh N."/>
            <person name="Nishiyama T."/>
            <person name="Hasebe M."/>
            <person name="Maruyama T."/>
            <person name="Minagawa J."/>
            <person name="Obokata J."/>
            <person name="Shigenobu S."/>
        </authorList>
    </citation>
    <scope>NUCLEOTIDE SEQUENCE [LARGE SCALE GENOMIC DNA]</scope>
</reference>
<proteinExistence type="predicted"/>
<keyword evidence="3" id="KW-1185">Reference proteome</keyword>
<gene>
    <name evidence="2" type="ORF">ElyMa_002214200</name>
</gene>
<keyword evidence="1" id="KW-0812">Transmembrane</keyword>
<protein>
    <submittedName>
        <fullName evidence="2">Uncharacterized protein</fullName>
    </submittedName>
</protein>
<sequence>MATSFKPYDYKIHADSFRMWPWILLLVLSGVTWFLPLSPAINTLESKSRPSFFAPLTEKAKEFNSSHTDNVLQKALKTAGCENGKSVFGQDCGLLEKAMAQMNIELSDLGIKGKEKEESDDISWN</sequence>
<comment type="caution">
    <text evidence="2">The sequence shown here is derived from an EMBL/GenBank/DDBJ whole genome shotgun (WGS) entry which is preliminary data.</text>
</comment>
<organism evidence="2 3">
    <name type="scientific">Elysia marginata</name>
    <dbReference type="NCBI Taxonomy" id="1093978"/>
    <lineage>
        <taxon>Eukaryota</taxon>
        <taxon>Metazoa</taxon>
        <taxon>Spiralia</taxon>
        <taxon>Lophotrochozoa</taxon>
        <taxon>Mollusca</taxon>
        <taxon>Gastropoda</taxon>
        <taxon>Heterobranchia</taxon>
        <taxon>Euthyneura</taxon>
        <taxon>Panpulmonata</taxon>
        <taxon>Sacoglossa</taxon>
        <taxon>Placobranchoidea</taxon>
        <taxon>Plakobranchidae</taxon>
        <taxon>Elysia</taxon>
    </lineage>
</organism>
<evidence type="ECO:0000256" key="1">
    <source>
        <dbReference type="SAM" id="Phobius"/>
    </source>
</evidence>
<dbReference type="Proteomes" id="UP000762676">
    <property type="component" value="Unassembled WGS sequence"/>
</dbReference>
<feature type="non-terminal residue" evidence="2">
    <location>
        <position position="125"/>
    </location>
</feature>
<dbReference type="AlphaFoldDB" id="A0AAV4FSZ0"/>
<evidence type="ECO:0000313" key="2">
    <source>
        <dbReference type="EMBL" id="GFR76482.1"/>
    </source>
</evidence>
<dbReference type="EMBL" id="BMAT01004588">
    <property type="protein sequence ID" value="GFR76482.1"/>
    <property type="molecule type" value="Genomic_DNA"/>
</dbReference>
<evidence type="ECO:0000313" key="3">
    <source>
        <dbReference type="Proteomes" id="UP000762676"/>
    </source>
</evidence>
<name>A0AAV4FSZ0_9GAST</name>
<feature type="transmembrane region" description="Helical" evidence="1">
    <location>
        <begin position="20"/>
        <end position="41"/>
    </location>
</feature>
<keyword evidence="1" id="KW-1133">Transmembrane helix</keyword>
<keyword evidence="1" id="KW-0472">Membrane</keyword>
<accession>A0AAV4FSZ0</accession>